<accession>A0AAE1MH46</accession>
<keyword evidence="1 7" id="KW-0812">Transmembrane</keyword>
<keyword evidence="4 7" id="KW-0472">Membrane</keyword>
<dbReference type="PANTHER" id="PTHR31792">
    <property type="entry name" value="VACUOLAR ATPASE ASSEMBLY INTEGRAL MEMBRANE PROTEIN VMA21"/>
    <property type="match status" value="1"/>
</dbReference>
<dbReference type="GO" id="GO:0070072">
    <property type="term" value="P:vacuolar proton-transporting V-type ATPase complex assembly"/>
    <property type="evidence" value="ECO:0007669"/>
    <property type="project" value="InterPro"/>
</dbReference>
<evidence type="ECO:0000256" key="2">
    <source>
        <dbReference type="ARBA" id="ARBA00022824"/>
    </source>
</evidence>
<evidence type="ECO:0000256" key="4">
    <source>
        <dbReference type="ARBA" id="ARBA00023136"/>
    </source>
</evidence>
<dbReference type="GO" id="GO:0031410">
    <property type="term" value="C:cytoplasmic vesicle"/>
    <property type="evidence" value="ECO:0007669"/>
    <property type="project" value="UniProtKB-KW"/>
</dbReference>
<feature type="compositionally biased region" description="Polar residues" evidence="6">
    <location>
        <begin position="46"/>
        <end position="60"/>
    </location>
</feature>
<feature type="region of interest" description="Disordered" evidence="6">
    <location>
        <begin position="46"/>
        <end position="67"/>
    </location>
</feature>
<dbReference type="GO" id="GO:0005789">
    <property type="term" value="C:endoplasmic reticulum membrane"/>
    <property type="evidence" value="ECO:0007669"/>
    <property type="project" value="TreeGrafter"/>
</dbReference>
<dbReference type="InterPro" id="IPR019013">
    <property type="entry name" value="Vma21"/>
</dbReference>
<evidence type="ECO:0000313" key="8">
    <source>
        <dbReference type="EMBL" id="KAK4261803.1"/>
    </source>
</evidence>
<evidence type="ECO:0000256" key="7">
    <source>
        <dbReference type="SAM" id="Phobius"/>
    </source>
</evidence>
<evidence type="ECO:0000256" key="1">
    <source>
        <dbReference type="ARBA" id="ARBA00022692"/>
    </source>
</evidence>
<organism evidence="8 9">
    <name type="scientific">Acacia crassicarpa</name>
    <name type="common">northern wattle</name>
    <dbReference type="NCBI Taxonomy" id="499986"/>
    <lineage>
        <taxon>Eukaryota</taxon>
        <taxon>Viridiplantae</taxon>
        <taxon>Streptophyta</taxon>
        <taxon>Embryophyta</taxon>
        <taxon>Tracheophyta</taxon>
        <taxon>Spermatophyta</taxon>
        <taxon>Magnoliopsida</taxon>
        <taxon>eudicotyledons</taxon>
        <taxon>Gunneridae</taxon>
        <taxon>Pentapetalae</taxon>
        <taxon>rosids</taxon>
        <taxon>fabids</taxon>
        <taxon>Fabales</taxon>
        <taxon>Fabaceae</taxon>
        <taxon>Caesalpinioideae</taxon>
        <taxon>mimosoid clade</taxon>
        <taxon>Acacieae</taxon>
        <taxon>Acacia</taxon>
    </lineage>
</organism>
<name>A0AAE1MH46_9FABA</name>
<dbReference type="AlphaFoldDB" id="A0AAE1MH46"/>
<keyword evidence="5" id="KW-0968">Cytoplasmic vesicle</keyword>
<keyword evidence="3 7" id="KW-1133">Transmembrane helix</keyword>
<dbReference type="EMBL" id="JAWXYG010000010">
    <property type="protein sequence ID" value="KAK4261803.1"/>
    <property type="molecule type" value="Genomic_DNA"/>
</dbReference>
<keyword evidence="2" id="KW-0256">Endoplasmic reticulum</keyword>
<sequence length="67" mass="7297">MTGVIQKFFIASLLMWAAPLAVLYGFNHNLLPGSTNLSPYSTTLAKASMNQSTGESQQPNKPLKKQD</sequence>
<evidence type="ECO:0000256" key="3">
    <source>
        <dbReference type="ARBA" id="ARBA00022989"/>
    </source>
</evidence>
<dbReference type="Proteomes" id="UP001293593">
    <property type="component" value="Unassembled WGS sequence"/>
</dbReference>
<protein>
    <submittedName>
        <fullName evidence="8">Uncharacterized protein</fullName>
    </submittedName>
</protein>
<evidence type="ECO:0000256" key="5">
    <source>
        <dbReference type="ARBA" id="ARBA00023329"/>
    </source>
</evidence>
<proteinExistence type="predicted"/>
<evidence type="ECO:0000313" key="9">
    <source>
        <dbReference type="Proteomes" id="UP001293593"/>
    </source>
</evidence>
<keyword evidence="9" id="KW-1185">Reference proteome</keyword>
<evidence type="ECO:0000256" key="6">
    <source>
        <dbReference type="SAM" id="MobiDB-lite"/>
    </source>
</evidence>
<gene>
    <name evidence="8" type="ORF">QN277_004755</name>
</gene>
<comment type="caution">
    <text evidence="8">The sequence shown here is derived from an EMBL/GenBank/DDBJ whole genome shotgun (WGS) entry which is preliminary data.</text>
</comment>
<reference evidence="8" key="1">
    <citation type="submission" date="2023-10" db="EMBL/GenBank/DDBJ databases">
        <title>Chromosome-level genome of the transformable northern wattle, Acacia crassicarpa.</title>
        <authorList>
            <person name="Massaro I."/>
            <person name="Sinha N.R."/>
            <person name="Poethig S."/>
            <person name="Leichty A.R."/>
        </authorList>
    </citation>
    <scope>NUCLEOTIDE SEQUENCE</scope>
    <source>
        <strain evidence="8">Acra3RX</strain>
        <tissue evidence="8">Leaf</tissue>
    </source>
</reference>
<dbReference type="PANTHER" id="PTHR31792:SF3">
    <property type="entry name" value="VACUOLAR ATPASE ASSEMBLY INTEGRAL MEMBRANE PROTEIN VMA21"/>
    <property type="match status" value="1"/>
</dbReference>
<feature type="transmembrane region" description="Helical" evidence="7">
    <location>
        <begin position="7"/>
        <end position="26"/>
    </location>
</feature>
<dbReference type="Pfam" id="PF09446">
    <property type="entry name" value="VMA21"/>
    <property type="match status" value="1"/>
</dbReference>